<feature type="transmembrane region" description="Helical" evidence="6">
    <location>
        <begin position="125"/>
        <end position="154"/>
    </location>
</feature>
<evidence type="ECO:0000256" key="2">
    <source>
        <dbReference type="ARBA" id="ARBA00005787"/>
    </source>
</evidence>
<evidence type="ECO:0000256" key="6">
    <source>
        <dbReference type="SAM" id="Phobius"/>
    </source>
</evidence>
<evidence type="ECO:0000313" key="9">
    <source>
        <dbReference type="Proteomes" id="UP000034805"/>
    </source>
</evidence>
<comment type="similarity">
    <text evidence="2">Belongs to the clarin family.</text>
</comment>
<dbReference type="Proteomes" id="UP000694397">
    <property type="component" value="Chromosome 24"/>
</dbReference>
<evidence type="ECO:0000313" key="8">
    <source>
        <dbReference type="Ensembl" id="ENSSFOP00015012702.1"/>
    </source>
</evidence>
<evidence type="ECO:0000256" key="4">
    <source>
        <dbReference type="ARBA" id="ARBA00022989"/>
    </source>
</evidence>
<dbReference type="AlphaFoldDB" id="A0A0P7XEU5"/>
<dbReference type="PANTHER" id="PTHR31548">
    <property type="entry name" value="CLARIN"/>
    <property type="match status" value="1"/>
</dbReference>
<dbReference type="GeneID" id="108939653"/>
<keyword evidence="10" id="KW-1185">Reference proteome</keyword>
<keyword evidence="4 6" id="KW-1133">Transmembrane helix</keyword>
<keyword evidence="5 6" id="KW-0472">Membrane</keyword>
<dbReference type="InterPro" id="IPR026748">
    <property type="entry name" value="Clarin"/>
</dbReference>
<dbReference type="Proteomes" id="UP000034805">
    <property type="component" value="Unassembled WGS sequence"/>
</dbReference>
<sequence>MPSTTKILHFLAVTLASAIAAGMLGYGMAATWAVSTMGCEQNKTNIYNGTAEVTLGLFRLEITRRCPFGAGKGHGAFEKLQAIGGIPIILHGLVVAFLVFSLVGTAGSILVSLYNSVSNPYQTHLGPVGVFTCSSIGVIFCFLALILFVVNVYATDMFESLVMSEQIVNLEPAEVTMEIGFFFLIPFLVMSLLAILVVFLYQHVAYTHQREQQRPTEDAPKEIMMY</sequence>
<name>A0A0P7XEU5_SCLFO</name>
<dbReference type="GO" id="GO:0016020">
    <property type="term" value="C:membrane"/>
    <property type="evidence" value="ECO:0007669"/>
    <property type="project" value="UniProtKB-SubCell"/>
</dbReference>
<reference evidence="8 10" key="2">
    <citation type="submission" date="2019-04" db="EMBL/GenBank/DDBJ databases">
        <authorList>
            <consortium name="Wellcome Sanger Institute Data Sharing"/>
        </authorList>
    </citation>
    <scope>NUCLEOTIDE SEQUENCE [LARGE SCALE GENOMIC DNA]</scope>
</reference>
<proteinExistence type="inferred from homology"/>
<keyword evidence="3 6" id="KW-0812">Transmembrane</keyword>
<organism evidence="7 9">
    <name type="scientific">Scleropages formosus</name>
    <name type="common">Asian bonytongue</name>
    <name type="synonym">Osteoglossum formosum</name>
    <dbReference type="NCBI Taxonomy" id="113540"/>
    <lineage>
        <taxon>Eukaryota</taxon>
        <taxon>Metazoa</taxon>
        <taxon>Chordata</taxon>
        <taxon>Craniata</taxon>
        <taxon>Vertebrata</taxon>
        <taxon>Euteleostomi</taxon>
        <taxon>Actinopterygii</taxon>
        <taxon>Neopterygii</taxon>
        <taxon>Teleostei</taxon>
        <taxon>Osteoglossocephala</taxon>
        <taxon>Osteoglossomorpha</taxon>
        <taxon>Osteoglossiformes</taxon>
        <taxon>Osteoglossidae</taxon>
        <taxon>Scleropages</taxon>
    </lineage>
</organism>
<dbReference type="GeneTree" id="ENSGT00850000132319"/>
<dbReference type="PANTHER" id="PTHR31548:SF3">
    <property type="entry name" value="CLARIN-3"/>
    <property type="match status" value="1"/>
</dbReference>
<accession>A0A0P7XEU5</accession>
<reference evidence="8" key="3">
    <citation type="submission" date="2025-05" db="UniProtKB">
        <authorList>
            <consortium name="Ensembl"/>
        </authorList>
    </citation>
    <scope>IDENTIFICATION</scope>
</reference>
<dbReference type="RefSeq" id="XP_018616656.1">
    <property type="nucleotide sequence ID" value="XM_018761140.1"/>
</dbReference>
<reference evidence="7 9" key="1">
    <citation type="submission" date="2015-08" db="EMBL/GenBank/DDBJ databases">
        <title>The genome of the Asian arowana (Scleropages formosus).</title>
        <authorList>
            <person name="Tan M.H."/>
            <person name="Gan H.M."/>
            <person name="Croft L.J."/>
            <person name="Austin C.M."/>
        </authorList>
    </citation>
    <scope>NUCLEOTIDE SEQUENCE [LARGE SCALE GENOMIC DNA]</scope>
    <source>
        <strain evidence="7">Aro1</strain>
    </source>
</reference>
<evidence type="ECO:0000256" key="3">
    <source>
        <dbReference type="ARBA" id="ARBA00022692"/>
    </source>
</evidence>
<gene>
    <name evidence="8" type="primary">CLRN3</name>
    <name evidence="7" type="ORF">Z043_106876</name>
</gene>
<evidence type="ECO:0000313" key="10">
    <source>
        <dbReference type="Proteomes" id="UP000694397"/>
    </source>
</evidence>
<dbReference type="GO" id="GO:0007605">
    <property type="term" value="P:sensory perception of sound"/>
    <property type="evidence" value="ECO:0007669"/>
    <property type="project" value="UniProtKB-ARBA"/>
</dbReference>
<dbReference type="Ensembl" id="ENSSFOT00015012863.2">
    <property type="protein sequence ID" value="ENSSFOP00015012702.1"/>
    <property type="gene ID" value="ENSSFOG00015008187.2"/>
</dbReference>
<dbReference type="STRING" id="113540.ENSSFOP00015012702"/>
<protein>
    <submittedName>
        <fullName evidence="8">Clarin 3</fullName>
    </submittedName>
    <submittedName>
        <fullName evidence="7">Clarin-3-like</fullName>
    </submittedName>
</protein>
<dbReference type="EMBL" id="JARO02001946">
    <property type="protein sequence ID" value="KPP73997.1"/>
    <property type="molecule type" value="Genomic_DNA"/>
</dbReference>
<feature type="transmembrane region" description="Helical" evidence="6">
    <location>
        <begin position="179"/>
        <end position="201"/>
    </location>
</feature>
<evidence type="ECO:0000313" key="7">
    <source>
        <dbReference type="EMBL" id="KPP73997.1"/>
    </source>
</evidence>
<evidence type="ECO:0000256" key="1">
    <source>
        <dbReference type="ARBA" id="ARBA00004141"/>
    </source>
</evidence>
<dbReference type="OrthoDB" id="9450082at2759"/>
<evidence type="ECO:0000256" key="5">
    <source>
        <dbReference type="ARBA" id="ARBA00023136"/>
    </source>
</evidence>
<comment type="subcellular location">
    <subcellularLocation>
        <location evidence="1">Membrane</location>
        <topology evidence="1">Multi-pass membrane protein</topology>
    </subcellularLocation>
</comment>
<feature type="transmembrane region" description="Helical" evidence="6">
    <location>
        <begin position="88"/>
        <end position="113"/>
    </location>
</feature>
<dbReference type="KEGG" id="sfm:108939653"/>
<dbReference type="CTD" id="119467"/>